<reference evidence="2 3" key="1">
    <citation type="journal article" date="2014" name="Genome Announc.">
        <title>Complete Genome Sequence of Amino Acid-Utilizing Eubacterium acidaminophilum al-2 (DSM 3953).</title>
        <authorList>
            <person name="Poehlein A."/>
            <person name="Andreesen J.R."/>
            <person name="Daniel R."/>
        </authorList>
    </citation>
    <scope>NUCLEOTIDE SEQUENCE [LARGE SCALE GENOMIC DNA]</scope>
    <source>
        <strain evidence="2 3">DSM 3953</strain>
    </source>
</reference>
<accession>W8U939</accession>
<dbReference type="SUPFAM" id="SSF52540">
    <property type="entry name" value="P-loop containing nucleoside triphosphate hydrolases"/>
    <property type="match status" value="2"/>
</dbReference>
<name>W8U939_PEPAC</name>
<dbReference type="STRING" id="1286171.EAL2_c20900"/>
<dbReference type="InterPro" id="IPR027417">
    <property type="entry name" value="P-loop_NTPase"/>
</dbReference>
<dbReference type="NCBIfam" id="TIGR03708">
    <property type="entry name" value="poly_P_AMP_trns"/>
    <property type="match status" value="1"/>
</dbReference>
<sequence length="513" mass="60876">MFEKIDLSKQIEKKEYNKIMKDIEIRLGQLQREAKDKGVPVIVVFEGWDASGKGRIINELILPLNPRYFSVFTMHEENEEEMRRPFLWRFWTKTPEKGDMAVFDRSWYRRIMDDAAEGIVKGEALETSYGEINSFERVLYEDGFIILKFFLHISREEQKKRQERMGKNPATAWRIRESDKRQNKKYEAYMQAMQRAIEETDTERSPWTIVECEDYRFGIIKTLMSFIEGMETGLARIDRQREIVANAQIIRNMRSQEPHETAGNGSSLKLNGIKSSVIDKVDLSLSMDKQEYEKRIAKLQCKMRLLGNELYRAKIPVVIVYEGWDAAGKGGNIKRLAASLDPRGYDVVPISSPNDTEKNHHYLWRFWKEMPKTGHIAIFDRSWYGRVLVERVEGYCSEAEWKRAYREINDMEEHIVNFGTVFLKYWIHIDREEQLKRFNQRAADPNKTWKISDEDWRNRYNWDSYKDAVDEMLFRTSTTFAPWTIVESNCKRYARVKVLEHTIDEIEKALQKR</sequence>
<dbReference type="PATRIC" id="fig|1286171.3.peg.2038"/>
<dbReference type="InterPro" id="IPR022489">
    <property type="entry name" value="PolyP_AMP_Tfrase"/>
</dbReference>
<dbReference type="HOGENOM" id="CLU_033786_0_0_9"/>
<evidence type="ECO:0000313" key="3">
    <source>
        <dbReference type="Proteomes" id="UP000019591"/>
    </source>
</evidence>
<dbReference type="InterPro" id="IPR022488">
    <property type="entry name" value="PPK2-related"/>
</dbReference>
<dbReference type="eggNOG" id="COG2326">
    <property type="taxonomic scope" value="Bacteria"/>
</dbReference>
<dbReference type="Pfam" id="PF03976">
    <property type="entry name" value="PPK2"/>
    <property type="match status" value="2"/>
</dbReference>
<dbReference type="GO" id="GO:0006797">
    <property type="term" value="P:polyphosphate metabolic process"/>
    <property type="evidence" value="ECO:0007669"/>
    <property type="project" value="InterPro"/>
</dbReference>
<dbReference type="GO" id="GO:0043751">
    <property type="term" value="F:polyphosphate:AMP phosphotransferase activity"/>
    <property type="evidence" value="ECO:0007669"/>
    <property type="project" value="InterPro"/>
</dbReference>
<dbReference type="OrthoDB" id="9775224at2"/>
<dbReference type="EMBL" id="CP007452">
    <property type="protein sequence ID" value="AHM57371.1"/>
    <property type="molecule type" value="Genomic_DNA"/>
</dbReference>
<dbReference type="RefSeq" id="WP_025436299.1">
    <property type="nucleotide sequence ID" value="NZ_CP007452.1"/>
</dbReference>
<dbReference type="Gene3D" id="3.40.50.300">
    <property type="entry name" value="P-loop containing nucleotide triphosphate hydrolases"/>
    <property type="match status" value="2"/>
</dbReference>
<proteinExistence type="predicted"/>
<keyword evidence="3" id="KW-1185">Reference proteome</keyword>
<dbReference type="KEGG" id="eac:EAL2_c20900"/>
<feature type="domain" description="Polyphosphate kinase-2-related" evidence="1">
    <location>
        <begin position="11"/>
        <end position="230"/>
    </location>
</feature>
<feature type="domain" description="Polyphosphate kinase-2-related" evidence="1">
    <location>
        <begin position="287"/>
        <end position="511"/>
    </location>
</feature>
<dbReference type="Proteomes" id="UP000019591">
    <property type="component" value="Chromosome"/>
</dbReference>
<protein>
    <recommendedName>
        <fullName evidence="1">Polyphosphate kinase-2-related domain-containing protein</fullName>
    </recommendedName>
</protein>
<dbReference type="PANTHER" id="PTHR34383">
    <property type="entry name" value="POLYPHOSPHATE:AMP PHOSPHOTRANSFERASE-RELATED"/>
    <property type="match status" value="1"/>
</dbReference>
<evidence type="ECO:0000313" key="2">
    <source>
        <dbReference type="EMBL" id="AHM57371.1"/>
    </source>
</evidence>
<gene>
    <name evidence="2" type="ORF">EAL2_c20900</name>
</gene>
<dbReference type="AlphaFoldDB" id="W8U939"/>
<organism evidence="2 3">
    <name type="scientific">Peptoclostridium acidaminophilum DSM 3953</name>
    <dbReference type="NCBI Taxonomy" id="1286171"/>
    <lineage>
        <taxon>Bacteria</taxon>
        <taxon>Bacillati</taxon>
        <taxon>Bacillota</taxon>
        <taxon>Clostridia</taxon>
        <taxon>Peptostreptococcales</taxon>
        <taxon>Peptoclostridiaceae</taxon>
        <taxon>Peptoclostridium</taxon>
    </lineage>
</organism>
<evidence type="ECO:0000259" key="1">
    <source>
        <dbReference type="Pfam" id="PF03976"/>
    </source>
</evidence>
<dbReference type="PANTHER" id="PTHR34383:SF3">
    <property type="entry name" value="POLYPHOSPHATE:AMP PHOSPHOTRANSFERASE"/>
    <property type="match status" value="1"/>
</dbReference>